<feature type="domain" description="HTH araC/xylS-type" evidence="12">
    <location>
        <begin position="87"/>
        <end position="185"/>
    </location>
</feature>
<accession>A0ABV3Q6B6</accession>
<keyword evidence="2" id="KW-0489">Methyltransferase</keyword>
<comment type="caution">
    <text evidence="13">The sequence shown here is derived from an EMBL/GenBank/DDBJ whole genome shotgun (WGS) entry which is preliminary data.</text>
</comment>
<evidence type="ECO:0000313" key="14">
    <source>
        <dbReference type="Proteomes" id="UP001556040"/>
    </source>
</evidence>
<keyword evidence="7" id="KW-0805">Transcription regulation</keyword>
<evidence type="ECO:0000256" key="9">
    <source>
        <dbReference type="ARBA" id="ARBA00023159"/>
    </source>
</evidence>
<keyword evidence="4" id="KW-0479">Metal-binding</keyword>
<evidence type="ECO:0000256" key="7">
    <source>
        <dbReference type="ARBA" id="ARBA00023015"/>
    </source>
</evidence>
<dbReference type="SMART" id="SM00342">
    <property type="entry name" value="HTH_ARAC"/>
    <property type="match status" value="1"/>
</dbReference>
<evidence type="ECO:0000256" key="11">
    <source>
        <dbReference type="ARBA" id="ARBA00023204"/>
    </source>
</evidence>
<reference evidence="13 14" key="1">
    <citation type="journal article" date="1979" name="Int. J. Syst. Evol. Microbiol.">
        <title>Bacillus globisporus subsp. marinus subsp. nov.</title>
        <authorList>
            <person name="Liu H."/>
        </authorList>
    </citation>
    <scope>NUCLEOTIDE SEQUENCE [LARGE SCALE GENOMIC DNA]</scope>
    <source>
        <strain evidence="13 14">DSM 1297</strain>
    </source>
</reference>
<dbReference type="SUPFAM" id="SSF57884">
    <property type="entry name" value="Ada DNA repair protein, N-terminal domain (N-Ada 10)"/>
    <property type="match status" value="1"/>
</dbReference>
<keyword evidence="11" id="KW-0234">DNA repair</keyword>
<evidence type="ECO:0000256" key="5">
    <source>
        <dbReference type="ARBA" id="ARBA00022763"/>
    </source>
</evidence>
<dbReference type="PANTHER" id="PTHR43280">
    <property type="entry name" value="ARAC-FAMILY TRANSCRIPTIONAL REGULATOR"/>
    <property type="match status" value="1"/>
</dbReference>
<dbReference type="InterPro" id="IPR004026">
    <property type="entry name" value="Ada_DNA_repair_Zn-bd"/>
</dbReference>
<keyword evidence="14" id="KW-1185">Reference proteome</keyword>
<comment type="cofactor">
    <cofactor evidence="1">
        <name>Zn(2+)</name>
        <dbReference type="ChEBI" id="CHEBI:29105"/>
    </cofactor>
</comment>
<evidence type="ECO:0000259" key="12">
    <source>
        <dbReference type="PROSITE" id="PS01124"/>
    </source>
</evidence>
<dbReference type="InterPro" id="IPR035451">
    <property type="entry name" value="Ada-like_dom_sf"/>
</dbReference>
<protein>
    <submittedName>
        <fullName evidence="13">Bifunctional transcriptional activator/DNA repair enzyme AdaA</fullName>
    </submittedName>
</protein>
<dbReference type="Pfam" id="PF12833">
    <property type="entry name" value="HTH_18"/>
    <property type="match status" value="1"/>
</dbReference>
<dbReference type="SUPFAM" id="SSF46689">
    <property type="entry name" value="Homeodomain-like"/>
    <property type="match status" value="2"/>
</dbReference>
<evidence type="ECO:0000256" key="2">
    <source>
        <dbReference type="ARBA" id="ARBA00022603"/>
    </source>
</evidence>
<dbReference type="Pfam" id="PF02805">
    <property type="entry name" value="Ada_Zn_binding"/>
    <property type="match status" value="1"/>
</dbReference>
<dbReference type="RefSeq" id="WP_367780376.1">
    <property type="nucleotide sequence ID" value="NZ_JBFMIA010000017.1"/>
</dbReference>
<evidence type="ECO:0000256" key="10">
    <source>
        <dbReference type="ARBA" id="ARBA00023163"/>
    </source>
</evidence>
<keyword evidence="8" id="KW-0238">DNA-binding</keyword>
<dbReference type="EMBL" id="JBFMIA010000017">
    <property type="protein sequence ID" value="MEW9502890.1"/>
    <property type="molecule type" value="Genomic_DNA"/>
</dbReference>
<dbReference type="PANTHER" id="PTHR43280:SF28">
    <property type="entry name" value="HTH-TYPE TRANSCRIPTIONAL ACTIVATOR RHAS"/>
    <property type="match status" value="1"/>
</dbReference>
<dbReference type="Gene3D" id="3.40.10.10">
    <property type="entry name" value="DNA Methylphosphotriester Repair Domain"/>
    <property type="match status" value="1"/>
</dbReference>
<dbReference type="InterPro" id="IPR016220">
    <property type="entry name" value="Me-P-triester_DNA_alkyl-Trfase"/>
</dbReference>
<name>A0ABV3Q6B6_9BACL</name>
<dbReference type="Proteomes" id="UP001556040">
    <property type="component" value="Unassembled WGS sequence"/>
</dbReference>
<dbReference type="PROSITE" id="PS00041">
    <property type="entry name" value="HTH_ARAC_FAMILY_1"/>
    <property type="match status" value="1"/>
</dbReference>
<organism evidence="13 14">
    <name type="scientific">Jeotgalibacillus marinus</name>
    <dbReference type="NCBI Taxonomy" id="86667"/>
    <lineage>
        <taxon>Bacteria</taxon>
        <taxon>Bacillati</taxon>
        <taxon>Bacillota</taxon>
        <taxon>Bacilli</taxon>
        <taxon>Bacillales</taxon>
        <taxon>Caryophanaceae</taxon>
        <taxon>Jeotgalibacillus</taxon>
    </lineage>
</organism>
<dbReference type="PIRSF" id="PIRSF000408">
    <property type="entry name" value="Alkyltransferas_AdaA"/>
    <property type="match status" value="1"/>
</dbReference>
<evidence type="ECO:0000313" key="13">
    <source>
        <dbReference type="EMBL" id="MEW9502890.1"/>
    </source>
</evidence>
<evidence type="ECO:0000256" key="1">
    <source>
        <dbReference type="ARBA" id="ARBA00001947"/>
    </source>
</evidence>
<evidence type="ECO:0000256" key="4">
    <source>
        <dbReference type="ARBA" id="ARBA00022723"/>
    </source>
</evidence>
<keyword evidence="10" id="KW-0804">Transcription</keyword>
<dbReference type="PROSITE" id="PS01124">
    <property type="entry name" value="HTH_ARAC_FAMILY_2"/>
    <property type="match status" value="1"/>
</dbReference>
<keyword evidence="5" id="KW-0227">DNA damage</keyword>
<keyword evidence="9" id="KW-0010">Activator</keyword>
<keyword evidence="6" id="KW-0862">Zinc</keyword>
<evidence type="ECO:0000256" key="3">
    <source>
        <dbReference type="ARBA" id="ARBA00022679"/>
    </source>
</evidence>
<proteinExistence type="predicted"/>
<dbReference type="Gene3D" id="1.10.10.60">
    <property type="entry name" value="Homeodomain-like"/>
    <property type="match status" value="2"/>
</dbReference>
<dbReference type="InterPro" id="IPR018062">
    <property type="entry name" value="HTH_AraC-typ_CS"/>
</dbReference>
<sequence length="188" mass="22303">MVEKLNNLIPEDYWRAIVENDSSYDGVFFYAVKSTGIFCRPSCKSRVPNIENVLIFKNLDKIHTTNFRPCKRCKPHNLLLPEEEWIQQIVEWIMQNYHKQLTLEKLAQIGHGSPYHLQRTFKRLTGMSPLEYIQHVRMNKAIYYLLYTNKSITDIGIEIGIFNTSYFSTLFKKKTKLSPVNYRVKYQK</sequence>
<dbReference type="InterPro" id="IPR009057">
    <property type="entry name" value="Homeodomain-like_sf"/>
</dbReference>
<gene>
    <name evidence="13" type="ORF">AB1471_13925</name>
</gene>
<keyword evidence="3" id="KW-0808">Transferase</keyword>
<evidence type="ECO:0000256" key="6">
    <source>
        <dbReference type="ARBA" id="ARBA00022833"/>
    </source>
</evidence>
<dbReference type="InterPro" id="IPR018060">
    <property type="entry name" value="HTH_AraC"/>
</dbReference>
<evidence type="ECO:0000256" key="8">
    <source>
        <dbReference type="ARBA" id="ARBA00023125"/>
    </source>
</evidence>